<dbReference type="EMBL" id="MCIA01000031">
    <property type="protein sequence ID" value="RKD30263.1"/>
    <property type="molecule type" value="Genomic_DNA"/>
</dbReference>
<name>A0A419SYB9_9FIRM</name>
<evidence type="ECO:0000313" key="1">
    <source>
        <dbReference type="EMBL" id="RKD30263.1"/>
    </source>
</evidence>
<evidence type="ECO:0008006" key="3">
    <source>
        <dbReference type="Google" id="ProtNLM"/>
    </source>
</evidence>
<accession>A0A419SYB9</accession>
<gene>
    <name evidence="1" type="ORF">BET01_06620</name>
</gene>
<organism evidence="1 2">
    <name type="scientific">Lacrimispora algidixylanolytica</name>
    <dbReference type="NCBI Taxonomy" id="94868"/>
    <lineage>
        <taxon>Bacteria</taxon>
        <taxon>Bacillati</taxon>
        <taxon>Bacillota</taxon>
        <taxon>Clostridia</taxon>
        <taxon>Lachnospirales</taxon>
        <taxon>Lachnospiraceae</taxon>
        <taxon>Lacrimispora</taxon>
    </lineage>
</organism>
<comment type="caution">
    <text evidence="1">The sequence shown here is derived from an EMBL/GenBank/DDBJ whole genome shotgun (WGS) entry which is preliminary data.</text>
</comment>
<protein>
    <recommendedName>
        <fullName evidence="3">Transposase</fullName>
    </recommendedName>
</protein>
<dbReference type="Proteomes" id="UP000284277">
    <property type="component" value="Unassembled WGS sequence"/>
</dbReference>
<reference evidence="1 2" key="1">
    <citation type="submission" date="2016-08" db="EMBL/GenBank/DDBJ databases">
        <title>A new outlook on sporulation: Clostridium algidixylanolyticum.</title>
        <authorList>
            <person name="Poppleton D.I."/>
            <person name="Gribaldo S."/>
        </authorList>
    </citation>
    <scope>NUCLEOTIDE SEQUENCE [LARGE SCALE GENOMIC DNA]</scope>
    <source>
        <strain evidence="1 2">SPL73</strain>
    </source>
</reference>
<dbReference type="AlphaFoldDB" id="A0A419SYB9"/>
<sequence>MNSTTLLVARQYRLQQWADQIRECQNRSAGVSVKEWCSQHELTTANCYYRLREERKARLDHISYDAISQSIVSVP</sequence>
<evidence type="ECO:0000313" key="2">
    <source>
        <dbReference type="Proteomes" id="UP000284277"/>
    </source>
</evidence>
<proteinExistence type="predicted"/>
<keyword evidence="2" id="KW-1185">Reference proteome</keyword>